<evidence type="ECO:0000256" key="1">
    <source>
        <dbReference type="SAM" id="Phobius"/>
    </source>
</evidence>
<organism evidence="2 3">
    <name type="scientific">Thalassoglobus polymorphus</name>
    <dbReference type="NCBI Taxonomy" id="2527994"/>
    <lineage>
        <taxon>Bacteria</taxon>
        <taxon>Pseudomonadati</taxon>
        <taxon>Planctomycetota</taxon>
        <taxon>Planctomycetia</taxon>
        <taxon>Planctomycetales</taxon>
        <taxon>Planctomycetaceae</taxon>
        <taxon>Thalassoglobus</taxon>
    </lineage>
</organism>
<dbReference type="EMBL" id="CP036267">
    <property type="protein sequence ID" value="QDT33202.1"/>
    <property type="molecule type" value="Genomic_DNA"/>
</dbReference>
<dbReference type="Proteomes" id="UP000315724">
    <property type="component" value="Chromosome"/>
</dbReference>
<evidence type="ECO:0000313" key="3">
    <source>
        <dbReference type="Proteomes" id="UP000315724"/>
    </source>
</evidence>
<keyword evidence="1" id="KW-0472">Membrane</keyword>
<protein>
    <submittedName>
        <fullName evidence="2">Uncharacterized protein</fullName>
    </submittedName>
</protein>
<keyword evidence="1" id="KW-1133">Transmembrane helix</keyword>
<dbReference type="AlphaFoldDB" id="A0A517QNJ8"/>
<dbReference type="KEGG" id="tpol:Mal48_24550"/>
<accession>A0A517QNJ8</accession>
<keyword evidence="3" id="KW-1185">Reference proteome</keyword>
<gene>
    <name evidence="2" type="ORF">Mal48_24550</name>
</gene>
<feature type="transmembrane region" description="Helical" evidence="1">
    <location>
        <begin position="24"/>
        <end position="45"/>
    </location>
</feature>
<keyword evidence="1" id="KW-0812">Transmembrane</keyword>
<evidence type="ECO:0000313" key="2">
    <source>
        <dbReference type="EMBL" id="QDT33202.1"/>
    </source>
</evidence>
<name>A0A517QNJ8_9PLAN</name>
<sequence length="46" mass="5413">MEIGIVTNPAEILRGGVCSLVLEYTHRIVLMLTFFLCFFHVMFFFR</sequence>
<proteinExistence type="predicted"/>
<reference evidence="2 3" key="1">
    <citation type="submission" date="2019-02" db="EMBL/GenBank/DDBJ databases">
        <title>Deep-cultivation of Planctomycetes and their phenomic and genomic characterization uncovers novel biology.</title>
        <authorList>
            <person name="Wiegand S."/>
            <person name="Jogler M."/>
            <person name="Boedeker C."/>
            <person name="Pinto D."/>
            <person name="Vollmers J."/>
            <person name="Rivas-Marin E."/>
            <person name="Kohn T."/>
            <person name="Peeters S.H."/>
            <person name="Heuer A."/>
            <person name="Rast P."/>
            <person name="Oberbeckmann S."/>
            <person name="Bunk B."/>
            <person name="Jeske O."/>
            <person name="Meyerdierks A."/>
            <person name="Storesund J.E."/>
            <person name="Kallscheuer N."/>
            <person name="Luecker S."/>
            <person name="Lage O.M."/>
            <person name="Pohl T."/>
            <person name="Merkel B.J."/>
            <person name="Hornburger P."/>
            <person name="Mueller R.-W."/>
            <person name="Bruemmer F."/>
            <person name="Labrenz M."/>
            <person name="Spormann A.M."/>
            <person name="Op den Camp H."/>
            <person name="Overmann J."/>
            <person name="Amann R."/>
            <person name="Jetten M.S.M."/>
            <person name="Mascher T."/>
            <person name="Medema M.H."/>
            <person name="Devos D.P."/>
            <person name="Kaster A.-K."/>
            <person name="Ovreas L."/>
            <person name="Rohde M."/>
            <person name="Galperin M.Y."/>
            <person name="Jogler C."/>
        </authorList>
    </citation>
    <scope>NUCLEOTIDE SEQUENCE [LARGE SCALE GENOMIC DNA]</scope>
    <source>
        <strain evidence="2 3">Mal48</strain>
    </source>
</reference>